<dbReference type="GO" id="GO:0006304">
    <property type="term" value="P:DNA modification"/>
    <property type="evidence" value="ECO:0007669"/>
    <property type="project" value="InterPro"/>
</dbReference>
<dbReference type="InterPro" id="IPR011639">
    <property type="entry name" value="MethylTrfase_TaqI-like_dom"/>
</dbReference>
<comment type="catalytic activity">
    <reaction evidence="5">
        <text>a 2'-deoxyadenosine in DNA + S-adenosyl-L-methionine = an N(6)-methyl-2'-deoxyadenosine in DNA + S-adenosyl-L-homocysteine + H(+)</text>
        <dbReference type="Rhea" id="RHEA:15197"/>
        <dbReference type="Rhea" id="RHEA-COMP:12418"/>
        <dbReference type="Rhea" id="RHEA-COMP:12419"/>
        <dbReference type="ChEBI" id="CHEBI:15378"/>
        <dbReference type="ChEBI" id="CHEBI:57856"/>
        <dbReference type="ChEBI" id="CHEBI:59789"/>
        <dbReference type="ChEBI" id="CHEBI:90615"/>
        <dbReference type="ChEBI" id="CHEBI:90616"/>
        <dbReference type="EC" id="2.1.1.72"/>
    </reaction>
</comment>
<dbReference type="EMBL" id="JAEKNR010000092">
    <property type="protein sequence ID" value="MBJ7598078.1"/>
    <property type="molecule type" value="Genomic_DNA"/>
</dbReference>
<dbReference type="Proteomes" id="UP000612893">
    <property type="component" value="Unassembled WGS sequence"/>
</dbReference>
<comment type="caution">
    <text evidence="8">The sequence shown here is derived from an EMBL/GenBank/DDBJ whole genome shotgun (WGS) entry which is preliminary data.</text>
</comment>
<reference evidence="8" key="1">
    <citation type="submission" date="2020-10" db="EMBL/GenBank/DDBJ databases">
        <title>Ca. Dormibacterota MAGs.</title>
        <authorList>
            <person name="Montgomery K."/>
        </authorList>
    </citation>
    <scope>NUCLEOTIDE SEQUENCE [LARGE SCALE GENOMIC DNA]</scope>
    <source>
        <strain evidence="8">SC8812_S17_10</strain>
    </source>
</reference>
<feature type="domain" description="Type II methyltransferase M.TaqI-like" evidence="7">
    <location>
        <begin position="27"/>
        <end position="284"/>
    </location>
</feature>
<evidence type="ECO:0000256" key="2">
    <source>
        <dbReference type="ARBA" id="ARBA00022603"/>
    </source>
</evidence>
<evidence type="ECO:0000256" key="5">
    <source>
        <dbReference type="ARBA" id="ARBA00047942"/>
    </source>
</evidence>
<evidence type="ECO:0000256" key="3">
    <source>
        <dbReference type="ARBA" id="ARBA00022679"/>
    </source>
</evidence>
<organism evidence="8 9">
    <name type="scientific">Candidatus Nephthysia bennettiae</name>
    <dbReference type="NCBI Taxonomy" id="3127016"/>
    <lineage>
        <taxon>Bacteria</taxon>
        <taxon>Bacillati</taxon>
        <taxon>Candidatus Dormiibacterota</taxon>
        <taxon>Candidatus Dormibacteria</taxon>
        <taxon>Candidatus Dormibacterales</taxon>
        <taxon>Candidatus Dormibacteraceae</taxon>
        <taxon>Candidatus Nephthysia</taxon>
    </lineage>
</organism>
<name>A0A934K7H1_9BACT</name>
<dbReference type="InterPro" id="IPR029063">
    <property type="entry name" value="SAM-dependent_MTases_sf"/>
</dbReference>
<gene>
    <name evidence="8" type="ORF">JF922_08325</name>
</gene>
<dbReference type="RefSeq" id="WP_338200805.1">
    <property type="nucleotide sequence ID" value="NZ_JAEKNR010000092.1"/>
</dbReference>
<accession>A0A934K7H1</accession>
<dbReference type="PANTHER" id="PTHR33841">
    <property type="entry name" value="DNA METHYLTRANSFERASE YEEA-RELATED"/>
    <property type="match status" value="1"/>
</dbReference>
<feature type="region of interest" description="Disordered" evidence="6">
    <location>
        <begin position="804"/>
        <end position="826"/>
    </location>
</feature>
<feature type="compositionally biased region" description="Acidic residues" evidence="6">
    <location>
        <begin position="813"/>
        <end position="826"/>
    </location>
</feature>
<proteinExistence type="predicted"/>
<dbReference type="AlphaFoldDB" id="A0A934K7H1"/>
<dbReference type="Gene3D" id="3.40.50.150">
    <property type="entry name" value="Vaccinia Virus protein VP39"/>
    <property type="match status" value="2"/>
</dbReference>
<dbReference type="Pfam" id="PF07669">
    <property type="entry name" value="Eco57I"/>
    <property type="match status" value="1"/>
</dbReference>
<dbReference type="SUPFAM" id="SSF53335">
    <property type="entry name" value="S-adenosyl-L-methionine-dependent methyltransferases"/>
    <property type="match status" value="1"/>
</dbReference>
<sequence length="826" mass="91819">MQQAGAPSERLDPHELAAVKRLIAQRCIYGVDLNPMAVELAKVSLWLETLAEDEPLSFLDAHLRVGDSLVGAPEAVGGEGPRLDQVPDAAFGAVRKEAPLAWKAMLRGRRKQNARDRSDRLGLPIFESILADCLRKGLARLRDVRAEVAAIDLPPGAPLAEKAAAERRKAAAYATALEEPSIAALREVADLWTAVWFWPEDPGVAPPTTHEYQTLAGELLDAASDEREPRLDEVMAGQRLMARRIAAERRFHHRWLEFPEVEAAGGYGVVVGNPPWETVNSDRKEFLVAYDAGLIALEGKALDAGIAQLFEREPPVAEAWARETLLRAQQSEMYAASGLYTWHSHKGGGYINTYRLFFERAARDLRPAGQLALILAGGFALKDNATELRRATFNDYRLRFLVLSDNERKIYPAISDRVEWCLVHLSRDAPAERLPCVFLVGKLADGGWRSLTLSDLVDLVRGLPKDAVQVDRSLLLQLNPDTLRPPLLNDPRDADLLSRIFKRFHRFESEASGWRAVFGREIDSSGDREHFTHVSWLKERGAERVSPVQFRLGSERYAPLYEGRNIWLLRSDYTDPKLWIRTDRADALLKPNPELGGLRSNESIRVVWRDISRYICERTMVAAIAPAGTTSKHKLPYVRAGSLDPNGMVLLAGLWASFAFDWQLRTQGINALTFGPLRAQPVPTPDALRDLLSLVLAALEPDWLRAQAADAAGCSPVQLPCWRARAKLDAAIFGLYGFDVEDARYVLSTFPMLDREQPPLPGDARSTVTRDVLLAEMLSAASPERTRAEQALAMGAIPYTAEPQVDQSREWAAEEEAEADVEEAMA</sequence>
<evidence type="ECO:0000256" key="6">
    <source>
        <dbReference type="SAM" id="MobiDB-lite"/>
    </source>
</evidence>
<evidence type="ECO:0000313" key="9">
    <source>
        <dbReference type="Proteomes" id="UP000612893"/>
    </source>
</evidence>
<dbReference type="EC" id="2.1.1.72" evidence="1"/>
<dbReference type="GO" id="GO:0009007">
    <property type="term" value="F:site-specific DNA-methyltransferase (adenine-specific) activity"/>
    <property type="evidence" value="ECO:0007669"/>
    <property type="project" value="UniProtKB-EC"/>
</dbReference>
<keyword evidence="3" id="KW-0808">Transferase</keyword>
<evidence type="ECO:0000256" key="4">
    <source>
        <dbReference type="ARBA" id="ARBA00022691"/>
    </source>
</evidence>
<dbReference type="GO" id="GO:0032259">
    <property type="term" value="P:methylation"/>
    <property type="evidence" value="ECO:0007669"/>
    <property type="project" value="UniProtKB-KW"/>
</dbReference>
<keyword evidence="2" id="KW-0489">Methyltransferase</keyword>
<keyword evidence="4" id="KW-0949">S-adenosyl-L-methionine</keyword>
<evidence type="ECO:0000259" key="7">
    <source>
        <dbReference type="Pfam" id="PF07669"/>
    </source>
</evidence>
<dbReference type="PANTHER" id="PTHR33841:SF1">
    <property type="entry name" value="DNA METHYLTRANSFERASE A"/>
    <property type="match status" value="1"/>
</dbReference>
<dbReference type="InterPro" id="IPR050953">
    <property type="entry name" value="N4_N6_ade-DNA_methylase"/>
</dbReference>
<protein>
    <recommendedName>
        <fullName evidence="1">site-specific DNA-methyltransferase (adenine-specific)</fullName>
        <ecNumber evidence="1">2.1.1.72</ecNumber>
    </recommendedName>
</protein>
<keyword evidence="9" id="KW-1185">Reference proteome</keyword>
<evidence type="ECO:0000256" key="1">
    <source>
        <dbReference type="ARBA" id="ARBA00011900"/>
    </source>
</evidence>
<evidence type="ECO:0000313" key="8">
    <source>
        <dbReference type="EMBL" id="MBJ7598078.1"/>
    </source>
</evidence>